<dbReference type="STRING" id="679936.Sulac_1464"/>
<dbReference type="AlphaFoldDB" id="G8TX53"/>
<name>G8TX53_SULAD</name>
<reference evidence="1 2" key="2">
    <citation type="journal article" date="2012" name="Stand. Genomic Sci.">
        <title>Complete genome sequence of the moderately thermophilic mineral-sulfide-oxidizing firmicute Sulfobacillus acidophilus type strain (NAL(T)).</title>
        <authorList>
            <person name="Anderson I."/>
            <person name="Chertkov O."/>
            <person name="Chen A."/>
            <person name="Saunders E."/>
            <person name="Lapidus A."/>
            <person name="Nolan M."/>
            <person name="Lucas S."/>
            <person name="Hammon N."/>
            <person name="Deshpande S."/>
            <person name="Cheng J.F."/>
            <person name="Han C."/>
            <person name="Tapia R."/>
            <person name="Goodwin L.A."/>
            <person name="Pitluck S."/>
            <person name="Liolios K."/>
            <person name="Pagani I."/>
            <person name="Ivanova N."/>
            <person name="Mikhailova N."/>
            <person name="Pati A."/>
            <person name="Palaniappan K."/>
            <person name="Land M."/>
            <person name="Pan C."/>
            <person name="Rohde M."/>
            <person name="Pukall R."/>
            <person name="Goker M."/>
            <person name="Detter J.C."/>
            <person name="Woyke T."/>
            <person name="Bristow J."/>
            <person name="Eisen J.A."/>
            <person name="Markowitz V."/>
            <person name="Hugenholtz P."/>
            <person name="Kyrpides N.C."/>
            <person name="Klenk H.P."/>
            <person name="Mavromatis K."/>
        </authorList>
    </citation>
    <scope>NUCLEOTIDE SEQUENCE [LARGE SCALE GENOMIC DNA]</scope>
    <source>
        <strain evidence="2">ATCC 700253 / DSM 10332 / NAL</strain>
    </source>
</reference>
<organism evidence="1 2">
    <name type="scientific">Sulfobacillus acidophilus (strain ATCC 700253 / DSM 10332 / NAL)</name>
    <dbReference type="NCBI Taxonomy" id="679936"/>
    <lineage>
        <taxon>Bacteria</taxon>
        <taxon>Bacillati</taxon>
        <taxon>Bacillota</taxon>
        <taxon>Clostridia</taxon>
        <taxon>Eubacteriales</taxon>
        <taxon>Clostridiales Family XVII. Incertae Sedis</taxon>
        <taxon>Sulfobacillus</taxon>
    </lineage>
</organism>
<evidence type="ECO:0000313" key="1">
    <source>
        <dbReference type="EMBL" id="AEW04961.1"/>
    </source>
</evidence>
<dbReference type="EMBL" id="CP003179">
    <property type="protein sequence ID" value="AEW04961.1"/>
    <property type="molecule type" value="Genomic_DNA"/>
</dbReference>
<gene>
    <name evidence="1" type="ordered locus">Sulac_1464</name>
</gene>
<keyword evidence="2" id="KW-1185">Reference proteome</keyword>
<protein>
    <submittedName>
        <fullName evidence="1">Uncharacterized protein</fullName>
    </submittedName>
</protein>
<sequence>MRNKSLLGGIGFGVLIVGLIALIASLTGSHAPTATTSQSSENNSFTLNKGVVPGTPGWVVDAESRLQKATHQSSPGLWIGQFPNATMPTWLVLDPTVQNHRLWWGWASSSSPAVTWNSVPVPLPRATASWDQLPAPLYQLVQEASRVTDGPAGPAGTTIPPADLPRLPGLTGPLGWSAQSSALSSGGPTVLTVNLLWTYRPTPGSAPVPVLLSAEINPDGQVSLPPAKAYPGHAVTQWLSPSLAGPSPRAQ</sequence>
<reference evidence="2" key="1">
    <citation type="submission" date="2011-12" db="EMBL/GenBank/DDBJ databases">
        <title>The complete genome of chromosome of Sulfobacillus acidophilus DSM 10332.</title>
        <authorList>
            <person name="Lucas S."/>
            <person name="Han J."/>
            <person name="Lapidus A."/>
            <person name="Bruce D."/>
            <person name="Goodwin L."/>
            <person name="Pitluck S."/>
            <person name="Peters L."/>
            <person name="Kyrpides N."/>
            <person name="Mavromatis K."/>
            <person name="Ivanova N."/>
            <person name="Mikhailova N."/>
            <person name="Chertkov O."/>
            <person name="Saunders E."/>
            <person name="Detter J.C."/>
            <person name="Tapia R."/>
            <person name="Han C."/>
            <person name="Land M."/>
            <person name="Hauser L."/>
            <person name="Markowitz V."/>
            <person name="Cheng J.-F."/>
            <person name="Hugenholtz P."/>
            <person name="Woyke T."/>
            <person name="Wu D."/>
            <person name="Pukall R."/>
            <person name="Gehrich-Schroeter G."/>
            <person name="Schneider S."/>
            <person name="Klenk H.-P."/>
            <person name="Eisen J.A."/>
        </authorList>
    </citation>
    <scope>NUCLEOTIDE SEQUENCE [LARGE SCALE GENOMIC DNA]</scope>
    <source>
        <strain evidence="2">ATCC 700253 / DSM 10332 / NAL</strain>
    </source>
</reference>
<dbReference type="Proteomes" id="UP000005439">
    <property type="component" value="Chromosome"/>
</dbReference>
<dbReference type="PATRIC" id="fig|679936.5.peg.1529"/>
<evidence type="ECO:0000313" key="2">
    <source>
        <dbReference type="Proteomes" id="UP000005439"/>
    </source>
</evidence>
<dbReference type="KEGG" id="sap:Sulac_1464"/>
<accession>G8TX53</accession>
<dbReference type="HOGENOM" id="CLU_1106651_0_0_9"/>
<proteinExistence type="predicted"/>